<accession>A0AC35G7F4</accession>
<protein>
    <submittedName>
        <fullName evidence="2">G-protein coupled receptors family 1 profile domain-containing protein</fullName>
    </submittedName>
</protein>
<sequence>MRCDDTTDHSLLVTRFTLVAACGGAIALFGVIANAALAKLFVSKSNYRHSPFFFLGFVAIFDTLLDITYILLLALPIASEYFRWPEIYSFWIHNARSFYIIGQIFKISSVFCLIAASFERYLMTKHWTFTGFEYRSRWILLVCVIFFAIFVKLFTAMEIVIITRPECDVYFQRYAVGQLNNRSWLSGFLNMLTICIPFVTLIFLNGGIVWMLRQQNIQQLRSLITELTMGHDVMKIRRRNLRCATNTLIVIITAYLISNLLNLFLSLVEYLKPGLLQHQYPYAYRLSADLASLFTVVGNALRCPAHVCSNKDIRIQLFDSIIHRKPKVHFLVPNATMNLPLIQPQEKNSMRRQSEKLDNPAWISVLLINHDDDKSSGTNETSACIRKNNGLQAVFERDNIRRLSNIGIC</sequence>
<dbReference type="Proteomes" id="UP000887580">
    <property type="component" value="Unplaced"/>
</dbReference>
<dbReference type="WBParaSite" id="PS1159_v2.g24754.t1">
    <property type="protein sequence ID" value="PS1159_v2.g24754.t1"/>
    <property type="gene ID" value="PS1159_v2.g24754"/>
</dbReference>
<reference evidence="2" key="1">
    <citation type="submission" date="2022-11" db="UniProtKB">
        <authorList>
            <consortium name="WormBaseParasite"/>
        </authorList>
    </citation>
    <scope>IDENTIFICATION</scope>
</reference>
<evidence type="ECO:0000313" key="1">
    <source>
        <dbReference type="Proteomes" id="UP000887580"/>
    </source>
</evidence>
<organism evidence="1 2">
    <name type="scientific">Panagrolaimus sp. PS1159</name>
    <dbReference type="NCBI Taxonomy" id="55785"/>
    <lineage>
        <taxon>Eukaryota</taxon>
        <taxon>Metazoa</taxon>
        <taxon>Ecdysozoa</taxon>
        <taxon>Nematoda</taxon>
        <taxon>Chromadorea</taxon>
        <taxon>Rhabditida</taxon>
        <taxon>Tylenchina</taxon>
        <taxon>Panagrolaimomorpha</taxon>
        <taxon>Panagrolaimoidea</taxon>
        <taxon>Panagrolaimidae</taxon>
        <taxon>Panagrolaimus</taxon>
    </lineage>
</organism>
<proteinExistence type="predicted"/>
<name>A0AC35G7F4_9BILA</name>
<evidence type="ECO:0000313" key="2">
    <source>
        <dbReference type="WBParaSite" id="PS1159_v2.g24754.t1"/>
    </source>
</evidence>